<dbReference type="Proteomes" id="UP001597391">
    <property type="component" value="Unassembled WGS sequence"/>
</dbReference>
<keyword evidence="5 7" id="KW-1133">Transmembrane helix</keyword>
<dbReference type="Pfam" id="PF12911">
    <property type="entry name" value="OppC_N"/>
    <property type="match status" value="1"/>
</dbReference>
<sequence length="354" mass="38936">MSEQNVEIEESRGENAIENREVAGLSQGQIVFRRFVRHKAAMTSVIVMVAVALLAITSIGWGPIPGWWQWNYTQTAPQANPGGTPTLQLWGESGFRIGDYPFGQDELGRDNFARVMRGIQTSLVVMFIVAGVSSAIGILIGAVSGFFRGWLDSLLMRFTELFIVVPVLITGAVLGKLFGSPAPIVLAIALGVLNWTSLARLVRAEFLSLREREFVEAARVAGASNSRIIFKHMLPNTIAVIIVNTTLMLSSAVLLETALSYLGFGIQRPEVSLGNLISEYQSAFTTRPWLFWWPGLFIVLLALCVNFIGDGLRDAFDPRQRKIPTVRAMRKAERKAQALELTSTTLPAKNSKDV</sequence>
<gene>
    <name evidence="9" type="ORF">ACFSYH_09985</name>
</gene>
<proteinExistence type="inferred from homology"/>
<dbReference type="InterPro" id="IPR025966">
    <property type="entry name" value="OppC_N"/>
</dbReference>
<dbReference type="SUPFAM" id="SSF161098">
    <property type="entry name" value="MetI-like"/>
    <property type="match status" value="1"/>
</dbReference>
<accession>A0ABW5XGZ2</accession>
<keyword evidence="3" id="KW-1003">Cell membrane</keyword>
<feature type="transmembrane region" description="Helical" evidence="7">
    <location>
        <begin position="290"/>
        <end position="312"/>
    </location>
</feature>
<evidence type="ECO:0000313" key="9">
    <source>
        <dbReference type="EMBL" id="MFD2840897.1"/>
    </source>
</evidence>
<feature type="transmembrane region" description="Helical" evidence="7">
    <location>
        <begin position="40"/>
        <end position="61"/>
    </location>
</feature>
<evidence type="ECO:0000256" key="3">
    <source>
        <dbReference type="ARBA" id="ARBA00022475"/>
    </source>
</evidence>
<dbReference type="Pfam" id="PF00528">
    <property type="entry name" value="BPD_transp_1"/>
    <property type="match status" value="1"/>
</dbReference>
<keyword evidence="4 7" id="KW-0812">Transmembrane</keyword>
<organism evidence="9 10">
    <name type="scientific">Populibacterium corticicola</name>
    <dbReference type="NCBI Taxonomy" id="1812826"/>
    <lineage>
        <taxon>Bacteria</taxon>
        <taxon>Bacillati</taxon>
        <taxon>Actinomycetota</taxon>
        <taxon>Actinomycetes</taxon>
        <taxon>Micrococcales</taxon>
        <taxon>Jonesiaceae</taxon>
        <taxon>Populibacterium</taxon>
    </lineage>
</organism>
<keyword evidence="6 7" id="KW-0472">Membrane</keyword>
<dbReference type="InterPro" id="IPR050366">
    <property type="entry name" value="BP-dependent_transpt_permease"/>
</dbReference>
<keyword evidence="10" id="KW-1185">Reference proteome</keyword>
<dbReference type="PROSITE" id="PS50928">
    <property type="entry name" value="ABC_TM1"/>
    <property type="match status" value="1"/>
</dbReference>
<dbReference type="EMBL" id="JBHUOP010000004">
    <property type="protein sequence ID" value="MFD2840897.1"/>
    <property type="molecule type" value="Genomic_DNA"/>
</dbReference>
<dbReference type="InterPro" id="IPR035906">
    <property type="entry name" value="MetI-like_sf"/>
</dbReference>
<feature type="transmembrane region" description="Helical" evidence="7">
    <location>
        <begin position="123"/>
        <end position="146"/>
    </location>
</feature>
<evidence type="ECO:0000256" key="2">
    <source>
        <dbReference type="ARBA" id="ARBA00022448"/>
    </source>
</evidence>
<keyword evidence="2 7" id="KW-0813">Transport</keyword>
<dbReference type="Gene3D" id="1.10.3720.10">
    <property type="entry name" value="MetI-like"/>
    <property type="match status" value="1"/>
</dbReference>
<comment type="subcellular location">
    <subcellularLocation>
        <location evidence="1 7">Cell membrane</location>
        <topology evidence="1 7">Multi-pass membrane protein</topology>
    </subcellularLocation>
</comment>
<dbReference type="PANTHER" id="PTHR43386:SF1">
    <property type="entry name" value="D,D-DIPEPTIDE TRANSPORT SYSTEM PERMEASE PROTEIN DDPC-RELATED"/>
    <property type="match status" value="1"/>
</dbReference>
<evidence type="ECO:0000256" key="1">
    <source>
        <dbReference type="ARBA" id="ARBA00004651"/>
    </source>
</evidence>
<reference evidence="10" key="1">
    <citation type="journal article" date="2019" name="Int. J. Syst. Evol. Microbiol.">
        <title>The Global Catalogue of Microorganisms (GCM) 10K type strain sequencing project: providing services to taxonomists for standard genome sequencing and annotation.</title>
        <authorList>
            <consortium name="The Broad Institute Genomics Platform"/>
            <consortium name="The Broad Institute Genome Sequencing Center for Infectious Disease"/>
            <person name="Wu L."/>
            <person name="Ma J."/>
        </authorList>
    </citation>
    <scope>NUCLEOTIDE SEQUENCE [LARGE SCALE GENOMIC DNA]</scope>
    <source>
        <strain evidence="10">KCTC 33576</strain>
    </source>
</reference>
<feature type="transmembrane region" description="Helical" evidence="7">
    <location>
        <begin position="184"/>
        <end position="202"/>
    </location>
</feature>
<evidence type="ECO:0000313" key="10">
    <source>
        <dbReference type="Proteomes" id="UP001597391"/>
    </source>
</evidence>
<feature type="domain" description="ABC transmembrane type-1" evidence="8">
    <location>
        <begin position="119"/>
        <end position="309"/>
    </location>
</feature>
<dbReference type="PANTHER" id="PTHR43386">
    <property type="entry name" value="OLIGOPEPTIDE TRANSPORT SYSTEM PERMEASE PROTEIN APPC"/>
    <property type="match status" value="1"/>
</dbReference>
<comment type="similarity">
    <text evidence="7">Belongs to the binding-protein-dependent transport system permease family.</text>
</comment>
<name>A0ABW5XGZ2_9MICO</name>
<feature type="transmembrane region" description="Helical" evidence="7">
    <location>
        <begin position="158"/>
        <end position="178"/>
    </location>
</feature>
<evidence type="ECO:0000256" key="5">
    <source>
        <dbReference type="ARBA" id="ARBA00022989"/>
    </source>
</evidence>
<dbReference type="CDD" id="cd06261">
    <property type="entry name" value="TM_PBP2"/>
    <property type="match status" value="1"/>
</dbReference>
<feature type="transmembrane region" description="Helical" evidence="7">
    <location>
        <begin position="234"/>
        <end position="255"/>
    </location>
</feature>
<evidence type="ECO:0000256" key="7">
    <source>
        <dbReference type="RuleBase" id="RU363032"/>
    </source>
</evidence>
<evidence type="ECO:0000259" key="8">
    <source>
        <dbReference type="PROSITE" id="PS50928"/>
    </source>
</evidence>
<evidence type="ECO:0000256" key="4">
    <source>
        <dbReference type="ARBA" id="ARBA00022692"/>
    </source>
</evidence>
<dbReference type="RefSeq" id="WP_377466826.1">
    <property type="nucleotide sequence ID" value="NZ_JBHUOP010000004.1"/>
</dbReference>
<dbReference type="InterPro" id="IPR000515">
    <property type="entry name" value="MetI-like"/>
</dbReference>
<evidence type="ECO:0000256" key="6">
    <source>
        <dbReference type="ARBA" id="ARBA00023136"/>
    </source>
</evidence>
<protein>
    <submittedName>
        <fullName evidence="9">ABC transporter permease</fullName>
    </submittedName>
</protein>
<comment type="caution">
    <text evidence="9">The sequence shown here is derived from an EMBL/GenBank/DDBJ whole genome shotgun (WGS) entry which is preliminary data.</text>
</comment>